<dbReference type="AlphaFoldDB" id="A0A0P7IU58"/>
<gene>
    <name evidence="1" type="ORF">AKJ29_09000</name>
</gene>
<keyword evidence="2" id="KW-1185">Reference proteome</keyword>
<protein>
    <submittedName>
        <fullName evidence="1">Uncharacterized protein</fullName>
    </submittedName>
</protein>
<sequence length="103" mass="11381">MPNYVLDEDQPVSGSTTQIFDCKICLLLVGPDEPGKIAAHIIQYENLELDDAVMVLPHVSGRTAGDVVSRLGDDGNKFKNKMSDEMLAVRNQFLRDIEGKFDA</sequence>
<dbReference type="Proteomes" id="UP000050471">
    <property type="component" value="Unassembled WGS sequence"/>
</dbReference>
<dbReference type="RefSeq" id="WP_055191998.1">
    <property type="nucleotide sequence ID" value="NZ_FPBS01000014.1"/>
</dbReference>
<proteinExistence type="predicted"/>
<organism evidence="1 2">
    <name type="scientific">Aliiroseovarius crassostreae</name>
    <dbReference type="NCBI Taxonomy" id="154981"/>
    <lineage>
        <taxon>Bacteria</taxon>
        <taxon>Pseudomonadati</taxon>
        <taxon>Pseudomonadota</taxon>
        <taxon>Alphaproteobacteria</taxon>
        <taxon>Rhodobacterales</taxon>
        <taxon>Paracoccaceae</taxon>
        <taxon>Aliiroseovarius</taxon>
    </lineage>
</organism>
<comment type="caution">
    <text evidence="1">The sequence shown here is derived from an EMBL/GenBank/DDBJ whole genome shotgun (WGS) entry which is preliminary data.</text>
</comment>
<reference evidence="1 2" key="1">
    <citation type="submission" date="2015-09" db="EMBL/GenBank/DDBJ databases">
        <title>Draft genome sequence of Aliiroseovarius crassostreae CV919-312TSm, the causative agent of Roseovarius Oyster Disease (formerly Juvenile Oyster Disease).</title>
        <authorList>
            <person name="Kessner L."/>
            <person name="Spinard E."/>
            <person name="Nelson D."/>
        </authorList>
    </citation>
    <scope>NUCLEOTIDE SEQUENCE [LARGE SCALE GENOMIC DNA]</scope>
    <source>
        <strain evidence="1 2">CV919-312</strain>
    </source>
</reference>
<accession>A0A0P7IU58</accession>
<evidence type="ECO:0000313" key="1">
    <source>
        <dbReference type="EMBL" id="KPN62366.1"/>
    </source>
</evidence>
<dbReference type="EMBL" id="LKBA01000019">
    <property type="protein sequence ID" value="KPN62366.1"/>
    <property type="molecule type" value="Genomic_DNA"/>
</dbReference>
<evidence type="ECO:0000313" key="2">
    <source>
        <dbReference type="Proteomes" id="UP000050471"/>
    </source>
</evidence>
<name>A0A0P7IU58_9RHOB</name>